<evidence type="ECO:0000256" key="1">
    <source>
        <dbReference type="SAM" id="Phobius"/>
    </source>
</evidence>
<evidence type="ECO:0000313" key="2">
    <source>
        <dbReference type="EMBL" id="ORN25668.1"/>
    </source>
</evidence>
<keyword evidence="1" id="KW-1133">Transmembrane helix</keyword>
<keyword evidence="1" id="KW-0812">Transmembrane</keyword>
<name>A0A1X1FC44_9LACO</name>
<reference evidence="2 3" key="1">
    <citation type="journal article" date="2017" name="Front. Microbiol.">
        <title>The Histidine Decarboxylase Gene Cluster of Lactobacillus parabuchneri Was Gained by Horizontal Gene Transfer and Is Mobile within the Species.</title>
        <authorList>
            <person name="Wuthrich D."/>
            <person name="Berthoud H."/>
            <person name="Wechsler D."/>
            <person name="Eugster E."/>
            <person name="Irmler S."/>
            <person name="Bruggmann R."/>
        </authorList>
    </citation>
    <scope>NUCLEOTIDE SEQUENCE [LARGE SCALE GENOMIC DNA]</scope>
    <source>
        <strain evidence="2 3">FAM23169</strain>
    </source>
</reference>
<dbReference type="EMBL" id="MSBD01000051">
    <property type="protein sequence ID" value="ORN25668.1"/>
    <property type="molecule type" value="Genomic_DNA"/>
</dbReference>
<dbReference type="Proteomes" id="UP000193009">
    <property type="component" value="Unassembled WGS sequence"/>
</dbReference>
<keyword evidence="3" id="KW-1185">Reference proteome</keyword>
<dbReference type="RefSeq" id="WP_057909255.1">
    <property type="nucleotide sequence ID" value="NZ_CP018796.1"/>
</dbReference>
<organism evidence="2 3">
    <name type="scientific">Lentilactobacillus parabuchneri</name>
    <dbReference type="NCBI Taxonomy" id="152331"/>
    <lineage>
        <taxon>Bacteria</taxon>
        <taxon>Bacillati</taxon>
        <taxon>Bacillota</taxon>
        <taxon>Bacilli</taxon>
        <taxon>Lactobacillales</taxon>
        <taxon>Lactobacillaceae</taxon>
        <taxon>Lentilactobacillus</taxon>
    </lineage>
</organism>
<gene>
    <name evidence="2" type="ORF">FAM23169_02485</name>
</gene>
<dbReference type="STRING" id="152331.FAM21731_02517"/>
<dbReference type="KEGG" id="lpar:FAM21731_02517"/>
<dbReference type="AlphaFoldDB" id="A0A1X1FC44"/>
<proteinExistence type="predicted"/>
<evidence type="ECO:0000313" key="3">
    <source>
        <dbReference type="Proteomes" id="UP000193009"/>
    </source>
</evidence>
<accession>A0A1X1FC44</accession>
<evidence type="ECO:0008006" key="4">
    <source>
        <dbReference type="Google" id="ProtNLM"/>
    </source>
</evidence>
<feature type="transmembrane region" description="Helical" evidence="1">
    <location>
        <begin position="12"/>
        <end position="32"/>
    </location>
</feature>
<protein>
    <recommendedName>
        <fullName evidence="4">Competence protein ComGD</fullName>
    </recommendedName>
</protein>
<comment type="caution">
    <text evidence="2">The sequence shown here is derived from an EMBL/GenBank/DDBJ whole genome shotgun (WGS) entry which is preliminary data.</text>
</comment>
<dbReference type="OrthoDB" id="2322555at2"/>
<sequence>MKFKNRRGFTVVELLVYLAVIIGILMINLMLIKVVEAGNPSERIFWNSFDSAWNRMIMNAKAEDIYYRVSIRDTDVTFYPMYARRHAGPIRSEHIKVPSSMHVRSIKTLTATDDGFTAPTTVIWLDQEGHVKYDQKIQMGWSGYRVEKR</sequence>
<keyword evidence="1" id="KW-0472">Membrane</keyword>
<dbReference type="GeneID" id="69804138"/>